<name>F0SCF8_PSESL</name>
<organism evidence="4 5">
    <name type="scientific">Pseudopedobacter saltans (strain ATCC 51119 / DSM 12145 / JCM 21818 / CCUG 39354 / LMG 10337 / NBRC 100064 / NCIMB 13643)</name>
    <name type="common">Pedobacter saltans</name>
    <dbReference type="NCBI Taxonomy" id="762903"/>
    <lineage>
        <taxon>Bacteria</taxon>
        <taxon>Pseudomonadati</taxon>
        <taxon>Bacteroidota</taxon>
        <taxon>Sphingobacteriia</taxon>
        <taxon>Sphingobacteriales</taxon>
        <taxon>Sphingobacteriaceae</taxon>
        <taxon>Pseudopedobacter</taxon>
    </lineage>
</organism>
<dbReference type="eggNOG" id="COG4221">
    <property type="taxonomic scope" value="Bacteria"/>
</dbReference>
<dbReference type="InterPro" id="IPR020904">
    <property type="entry name" value="Sc_DH/Rdtase_CS"/>
</dbReference>
<dbReference type="PANTHER" id="PTHR44196">
    <property type="entry name" value="DEHYDROGENASE/REDUCTASE SDR FAMILY MEMBER 7B"/>
    <property type="match status" value="1"/>
</dbReference>
<dbReference type="Proteomes" id="UP000000310">
    <property type="component" value="Chromosome"/>
</dbReference>
<dbReference type="PRINTS" id="PR00081">
    <property type="entry name" value="GDHRDH"/>
</dbReference>
<dbReference type="InterPro" id="IPR036291">
    <property type="entry name" value="NAD(P)-bd_dom_sf"/>
</dbReference>
<dbReference type="SUPFAM" id="SSF51735">
    <property type="entry name" value="NAD(P)-binding Rossmann-fold domains"/>
    <property type="match status" value="1"/>
</dbReference>
<dbReference type="PANTHER" id="PTHR44196:SF1">
    <property type="entry name" value="DEHYDROGENASE_REDUCTASE SDR FAMILY MEMBER 7B"/>
    <property type="match status" value="1"/>
</dbReference>
<dbReference type="RefSeq" id="WP_013633278.1">
    <property type="nucleotide sequence ID" value="NC_015177.1"/>
</dbReference>
<dbReference type="EMBL" id="CP002545">
    <property type="protein sequence ID" value="ADY52792.1"/>
    <property type="molecule type" value="Genomic_DNA"/>
</dbReference>
<keyword evidence="2" id="KW-0560">Oxidoreductase</keyword>
<evidence type="ECO:0000313" key="4">
    <source>
        <dbReference type="EMBL" id="ADY52792.1"/>
    </source>
</evidence>
<dbReference type="HOGENOM" id="CLU_010194_2_10_10"/>
<dbReference type="PROSITE" id="PS00061">
    <property type="entry name" value="ADH_SHORT"/>
    <property type="match status" value="1"/>
</dbReference>
<dbReference type="OrthoDB" id="9810734at2"/>
<keyword evidence="5" id="KW-1185">Reference proteome</keyword>
<dbReference type="KEGG" id="psn:Pedsa_2243"/>
<dbReference type="GO" id="GO:0016491">
    <property type="term" value="F:oxidoreductase activity"/>
    <property type="evidence" value="ECO:0007669"/>
    <property type="project" value="UniProtKB-KW"/>
</dbReference>
<sequence>MNIIITGASKGMGRAIARLLATKGVNLALCSRNYNELSVLKAELLANYPATNVFIQSVDCADKQAVISFAEDSLAQFGYIDVLINNVGIFKPANILDEDDDALQNHMNINLYAPYYLYKKIGKSMKERKSGTIINICSIASKEIIVGAGSYCVTKAALLSLNNIMREELKAHDVKVTAILPGSTLTSSWEGTTIPPQEFVQEEDIAEAVNTVLTLSKGANIDEIIIKPLHGQV</sequence>
<dbReference type="AlphaFoldDB" id="F0SCF8"/>
<evidence type="ECO:0000313" key="5">
    <source>
        <dbReference type="Proteomes" id="UP000000310"/>
    </source>
</evidence>
<reference evidence="4 5" key="1">
    <citation type="journal article" date="2011" name="Stand. Genomic Sci.">
        <title>Complete genome sequence of the gliding, heparinolytic Pedobacter saltans type strain (113).</title>
        <authorList>
            <person name="Liolios K."/>
            <person name="Sikorski J."/>
            <person name="Lu M."/>
            <person name="Nolan M."/>
            <person name="Lapidus A."/>
            <person name="Lucas S."/>
            <person name="Hammon N."/>
            <person name="Deshpande S."/>
            <person name="Cheng J.F."/>
            <person name="Tapia R."/>
            <person name="Han C."/>
            <person name="Goodwin L."/>
            <person name="Pitluck S."/>
            <person name="Huntemann M."/>
            <person name="Ivanova N."/>
            <person name="Pagani I."/>
            <person name="Mavromatis K."/>
            <person name="Ovchinikova G."/>
            <person name="Pati A."/>
            <person name="Chen A."/>
            <person name="Palaniappan K."/>
            <person name="Land M."/>
            <person name="Hauser L."/>
            <person name="Brambilla E.M."/>
            <person name="Kotsyurbenko O."/>
            <person name="Rohde M."/>
            <person name="Tindall B.J."/>
            <person name="Abt B."/>
            <person name="Goker M."/>
            <person name="Detter J.C."/>
            <person name="Woyke T."/>
            <person name="Bristow J."/>
            <person name="Eisen J.A."/>
            <person name="Markowitz V."/>
            <person name="Hugenholtz P."/>
            <person name="Klenk H.P."/>
            <person name="Kyrpides N.C."/>
        </authorList>
    </citation>
    <scope>NUCLEOTIDE SEQUENCE [LARGE SCALE GENOMIC DNA]</scope>
    <source>
        <strain evidence="5">ATCC 51119 / DSM 12145 / JCM 21818 / LMG 10337 / NBRC 100064 / NCIMB 13643</strain>
    </source>
</reference>
<protein>
    <submittedName>
        <fullName evidence="4">Short-chain dehydrogenase/reductase SDR</fullName>
    </submittedName>
</protein>
<evidence type="ECO:0000256" key="3">
    <source>
        <dbReference type="RuleBase" id="RU000363"/>
    </source>
</evidence>
<evidence type="ECO:0000256" key="1">
    <source>
        <dbReference type="ARBA" id="ARBA00006484"/>
    </source>
</evidence>
<dbReference type="GO" id="GO:0016020">
    <property type="term" value="C:membrane"/>
    <property type="evidence" value="ECO:0007669"/>
    <property type="project" value="TreeGrafter"/>
</dbReference>
<dbReference type="Pfam" id="PF00106">
    <property type="entry name" value="adh_short"/>
    <property type="match status" value="1"/>
</dbReference>
<accession>F0SCF8</accession>
<dbReference type="Gene3D" id="3.40.50.720">
    <property type="entry name" value="NAD(P)-binding Rossmann-like Domain"/>
    <property type="match status" value="1"/>
</dbReference>
<evidence type="ECO:0000256" key="2">
    <source>
        <dbReference type="ARBA" id="ARBA00023002"/>
    </source>
</evidence>
<dbReference type="InterPro" id="IPR002347">
    <property type="entry name" value="SDR_fam"/>
</dbReference>
<reference evidence="5" key="2">
    <citation type="submission" date="2011-02" db="EMBL/GenBank/DDBJ databases">
        <title>The complete genome of Pedobacter saltans DSM 12145.</title>
        <authorList>
            <consortium name="US DOE Joint Genome Institute (JGI-PGF)"/>
            <person name="Lucas S."/>
            <person name="Copeland A."/>
            <person name="Lapidus A."/>
            <person name="Bruce D."/>
            <person name="Goodwin L."/>
            <person name="Pitluck S."/>
            <person name="Kyrpides N."/>
            <person name="Mavromatis K."/>
            <person name="Pagani I."/>
            <person name="Ivanova N."/>
            <person name="Ovchinnikova G."/>
            <person name="Lu M."/>
            <person name="Detter J.C."/>
            <person name="Han C."/>
            <person name="Land M."/>
            <person name="Hauser L."/>
            <person name="Markowitz V."/>
            <person name="Cheng J.-F."/>
            <person name="Hugenholtz P."/>
            <person name="Woyke T."/>
            <person name="Wu D."/>
            <person name="Tindall B."/>
            <person name="Pomrenke H.G."/>
            <person name="Brambilla E."/>
            <person name="Klenk H.-P."/>
            <person name="Eisen J.A."/>
        </authorList>
    </citation>
    <scope>NUCLEOTIDE SEQUENCE [LARGE SCALE GENOMIC DNA]</scope>
    <source>
        <strain evidence="5">ATCC 51119 / DSM 12145 / JCM 21818 / LMG 10337 / NBRC 100064 / NCIMB 13643</strain>
    </source>
</reference>
<dbReference type="STRING" id="762903.Pedsa_2243"/>
<dbReference type="PRINTS" id="PR00080">
    <property type="entry name" value="SDRFAMILY"/>
</dbReference>
<comment type="similarity">
    <text evidence="1 3">Belongs to the short-chain dehydrogenases/reductases (SDR) family.</text>
</comment>
<gene>
    <name evidence="4" type="ordered locus">Pedsa_2243</name>
</gene>
<proteinExistence type="inferred from homology"/>
<dbReference type="CDD" id="cd05233">
    <property type="entry name" value="SDR_c"/>
    <property type="match status" value="1"/>
</dbReference>